<keyword evidence="8" id="KW-0072">Autophagy</keyword>
<dbReference type="Pfam" id="PF03987">
    <property type="entry name" value="Autophagy_act_C"/>
    <property type="match status" value="1"/>
</dbReference>
<dbReference type="GO" id="GO:0061723">
    <property type="term" value="P:glycophagy"/>
    <property type="evidence" value="ECO:0007669"/>
    <property type="project" value="TreeGrafter"/>
</dbReference>
<comment type="similarity">
    <text evidence="2">Belongs to the ATG3 family.</text>
</comment>
<gene>
    <name evidence="12" type="ORF">CPB83DRAFT_870276</name>
</gene>
<dbReference type="GO" id="GO:0005829">
    <property type="term" value="C:cytosol"/>
    <property type="evidence" value="ECO:0007669"/>
    <property type="project" value="TreeGrafter"/>
</dbReference>
<evidence type="ECO:0000256" key="9">
    <source>
        <dbReference type="ARBA" id="ARBA00032144"/>
    </source>
</evidence>
<evidence type="ECO:0000256" key="6">
    <source>
        <dbReference type="ARBA" id="ARBA00022786"/>
    </source>
</evidence>
<keyword evidence="4" id="KW-0813">Transport</keyword>
<dbReference type="EMBL" id="MU157866">
    <property type="protein sequence ID" value="KAF9526931.1"/>
    <property type="molecule type" value="Genomic_DNA"/>
</dbReference>
<evidence type="ECO:0000256" key="2">
    <source>
        <dbReference type="ARBA" id="ARBA00007683"/>
    </source>
</evidence>
<dbReference type="Proteomes" id="UP000807306">
    <property type="component" value="Unassembled WGS sequence"/>
</dbReference>
<evidence type="ECO:0000256" key="3">
    <source>
        <dbReference type="ARBA" id="ARBA00018067"/>
    </source>
</evidence>
<dbReference type="AlphaFoldDB" id="A0A9P6ECI6"/>
<evidence type="ECO:0000313" key="13">
    <source>
        <dbReference type="Proteomes" id="UP000807306"/>
    </source>
</evidence>
<dbReference type="GO" id="GO:0000422">
    <property type="term" value="P:autophagy of mitochondrion"/>
    <property type="evidence" value="ECO:0007669"/>
    <property type="project" value="TreeGrafter"/>
</dbReference>
<keyword evidence="5" id="KW-0963">Cytoplasm</keyword>
<evidence type="ECO:0000256" key="7">
    <source>
        <dbReference type="ARBA" id="ARBA00022927"/>
    </source>
</evidence>
<evidence type="ECO:0000256" key="11">
    <source>
        <dbReference type="SAM" id="MobiDB-lite"/>
    </source>
</evidence>
<sequence length="407" mass="44595">MGKYLVPHLRGSRNPHTRSERKQVQRTWKDYARRVLTVGTYPQALTVYLEEFVAAGDFLVYKFPVWNWEKGDGTKVREFLPADKQYLVTRGVPCLRRATSLAYTDADEDAERLLSFTENPGAAAGDNDEWVETHAGRKASKSAGDASAIDEIPDIDGAGDEDGLIDGIRGMSVGGGVTNGEGGSKEPDIIDIDEIPDMEEDDLEEADDAAAAPKTKPVAPPAVSKSDPSPPKPTNTNLLQVRTYDVMITYDKYYQTPRVWLIGYDENGTPLTPTQIFEDISADHAHKTVTIEPFIHSTSLQAASVHPCKHASVMKKVIERMNNSVVAEQLAQRKGSGVASPSTLSPKDTTKKKWGFGRKASGTGKEVQGPAEDEEVEGMRVDFYLVVFLKFIASIVPTIEVDSTTSF</sequence>
<evidence type="ECO:0000256" key="4">
    <source>
        <dbReference type="ARBA" id="ARBA00022448"/>
    </source>
</evidence>
<dbReference type="GO" id="GO:0044804">
    <property type="term" value="P:nucleophagy"/>
    <property type="evidence" value="ECO:0007669"/>
    <property type="project" value="TreeGrafter"/>
</dbReference>
<proteinExistence type="inferred from homology"/>
<keyword evidence="7" id="KW-0653">Protein transport</keyword>
<dbReference type="InterPro" id="IPR007135">
    <property type="entry name" value="Atg3/Atg10"/>
</dbReference>
<dbReference type="GO" id="GO:0000407">
    <property type="term" value="C:phagophore assembly site"/>
    <property type="evidence" value="ECO:0007669"/>
    <property type="project" value="TreeGrafter"/>
</dbReference>
<protein>
    <recommendedName>
        <fullName evidence="3">Autophagy-related protein 3</fullName>
    </recommendedName>
    <alternativeName>
        <fullName evidence="9 10">Autophagy-related E2-like conjugation enzyme ATG3</fullName>
    </alternativeName>
</protein>
<evidence type="ECO:0000313" key="12">
    <source>
        <dbReference type="EMBL" id="KAF9526931.1"/>
    </source>
</evidence>
<evidence type="ECO:0000256" key="1">
    <source>
        <dbReference type="ARBA" id="ARBA00004496"/>
    </source>
</evidence>
<dbReference type="GO" id="GO:0000045">
    <property type="term" value="P:autophagosome assembly"/>
    <property type="evidence" value="ECO:0007669"/>
    <property type="project" value="TreeGrafter"/>
</dbReference>
<feature type="region of interest" description="Disordered" evidence="11">
    <location>
        <begin position="202"/>
        <end position="237"/>
    </location>
</feature>
<dbReference type="GO" id="GO:0015031">
    <property type="term" value="P:protein transport"/>
    <property type="evidence" value="ECO:0007669"/>
    <property type="project" value="UniProtKB-KW"/>
</dbReference>
<dbReference type="GO" id="GO:0019776">
    <property type="term" value="F:Atg8-family ligase activity"/>
    <property type="evidence" value="ECO:0007669"/>
    <property type="project" value="TreeGrafter"/>
</dbReference>
<evidence type="ECO:0000256" key="5">
    <source>
        <dbReference type="ARBA" id="ARBA00022490"/>
    </source>
</evidence>
<keyword evidence="13" id="KW-1185">Reference proteome</keyword>
<comment type="subcellular location">
    <subcellularLocation>
        <location evidence="1">Cytoplasm</location>
    </subcellularLocation>
</comment>
<keyword evidence="6" id="KW-0833">Ubl conjugation pathway</keyword>
<dbReference type="PANTHER" id="PTHR12866">
    <property type="entry name" value="UBIQUITIN-LIKE-CONJUGATING ENZYME ATG3"/>
    <property type="match status" value="1"/>
</dbReference>
<reference evidence="12" key="1">
    <citation type="submission" date="2020-11" db="EMBL/GenBank/DDBJ databases">
        <authorList>
            <consortium name="DOE Joint Genome Institute"/>
            <person name="Ahrendt S."/>
            <person name="Riley R."/>
            <person name="Andreopoulos W."/>
            <person name="Labutti K."/>
            <person name="Pangilinan J."/>
            <person name="Ruiz-Duenas F.J."/>
            <person name="Barrasa J.M."/>
            <person name="Sanchez-Garcia M."/>
            <person name="Camarero S."/>
            <person name="Miyauchi S."/>
            <person name="Serrano A."/>
            <person name="Linde D."/>
            <person name="Babiker R."/>
            <person name="Drula E."/>
            <person name="Ayuso-Fernandez I."/>
            <person name="Pacheco R."/>
            <person name="Padilla G."/>
            <person name="Ferreira P."/>
            <person name="Barriuso J."/>
            <person name="Kellner H."/>
            <person name="Castanera R."/>
            <person name="Alfaro M."/>
            <person name="Ramirez L."/>
            <person name="Pisabarro A.G."/>
            <person name="Kuo A."/>
            <person name="Tritt A."/>
            <person name="Lipzen A."/>
            <person name="He G."/>
            <person name="Yan M."/>
            <person name="Ng V."/>
            <person name="Cullen D."/>
            <person name="Martin F."/>
            <person name="Rosso M.-N."/>
            <person name="Henrissat B."/>
            <person name="Hibbett D."/>
            <person name="Martinez A.T."/>
            <person name="Grigoriev I.V."/>
        </authorList>
    </citation>
    <scope>NUCLEOTIDE SEQUENCE</scope>
    <source>
        <strain evidence="12">CBS 506.95</strain>
    </source>
</reference>
<evidence type="ECO:0000256" key="8">
    <source>
        <dbReference type="ARBA" id="ARBA00023006"/>
    </source>
</evidence>
<dbReference type="PANTHER" id="PTHR12866:SF2">
    <property type="entry name" value="UBIQUITIN-LIKE-CONJUGATING ENZYME ATG3"/>
    <property type="match status" value="1"/>
</dbReference>
<dbReference type="OrthoDB" id="1584384at2759"/>
<organism evidence="12 13">
    <name type="scientific">Crepidotus variabilis</name>
    <dbReference type="NCBI Taxonomy" id="179855"/>
    <lineage>
        <taxon>Eukaryota</taxon>
        <taxon>Fungi</taxon>
        <taxon>Dikarya</taxon>
        <taxon>Basidiomycota</taxon>
        <taxon>Agaricomycotina</taxon>
        <taxon>Agaricomycetes</taxon>
        <taxon>Agaricomycetidae</taxon>
        <taxon>Agaricales</taxon>
        <taxon>Agaricineae</taxon>
        <taxon>Crepidotaceae</taxon>
        <taxon>Crepidotus</taxon>
    </lineage>
</organism>
<evidence type="ECO:0000256" key="10">
    <source>
        <dbReference type="ARBA" id="ARBA00033139"/>
    </source>
</evidence>
<accession>A0A9P6ECI6</accession>
<name>A0A9P6ECI6_9AGAR</name>
<feature type="region of interest" description="Disordered" evidence="11">
    <location>
        <begin position="332"/>
        <end position="373"/>
    </location>
</feature>
<comment type="caution">
    <text evidence="12">The sequence shown here is derived from an EMBL/GenBank/DDBJ whole genome shotgun (WGS) entry which is preliminary data.</text>
</comment>